<dbReference type="Pfam" id="PF00149">
    <property type="entry name" value="Metallophos"/>
    <property type="match status" value="1"/>
</dbReference>
<sequence>MHLTAAGDYGSDPVRAAGVLTALGRAGQDAHLALGDLSYGEAAQEGAWCDLVTSKVGRSLPFELVSGNHESDGENGSIDAFASCLPNRLPGLVGTYGREYYVDLPQRAPVVRVLMVSPGLTFPDGDWDYAVGSDHYAWTERAIDGARAAKIPWVVVGMHKPCLSLGQYACDIGPDLLHLLVSKRVDLVMSGHEHLYQRTAQLAEGAQCTRIAIDSFLPGCVVDRTRSLTAGAGTVFVTAGTGGAVLRPVSTFDSEAGYFAASAGSGTEPPAYGYLDLRATARNLRVSLVRSVGGSSADAFVLTRRGAPPSP</sequence>
<dbReference type="SUPFAM" id="SSF56300">
    <property type="entry name" value="Metallo-dependent phosphatases"/>
    <property type="match status" value="1"/>
</dbReference>
<keyword evidence="4" id="KW-1185">Reference proteome</keyword>
<dbReference type="Proteomes" id="UP001501468">
    <property type="component" value="Unassembled WGS sequence"/>
</dbReference>
<dbReference type="InterPro" id="IPR029052">
    <property type="entry name" value="Metallo-depent_PP-like"/>
</dbReference>
<reference evidence="4" key="1">
    <citation type="journal article" date="2019" name="Int. J. Syst. Evol. Microbiol.">
        <title>The Global Catalogue of Microorganisms (GCM) 10K type strain sequencing project: providing services to taxonomists for standard genome sequencing and annotation.</title>
        <authorList>
            <consortium name="The Broad Institute Genomics Platform"/>
            <consortium name="The Broad Institute Genome Sequencing Center for Infectious Disease"/>
            <person name="Wu L."/>
            <person name="Ma J."/>
        </authorList>
    </citation>
    <scope>NUCLEOTIDE SEQUENCE [LARGE SCALE GENOMIC DNA]</scope>
    <source>
        <strain evidence="4">JCM 17125</strain>
    </source>
</reference>
<comment type="caution">
    <text evidence="3">The sequence shown here is derived from an EMBL/GenBank/DDBJ whole genome shotgun (WGS) entry which is preliminary data.</text>
</comment>
<dbReference type="Gene3D" id="3.60.21.10">
    <property type="match status" value="1"/>
</dbReference>
<feature type="domain" description="Calcineurin-like phosphoesterase" evidence="2">
    <location>
        <begin position="27"/>
        <end position="195"/>
    </location>
</feature>
<evidence type="ECO:0000313" key="4">
    <source>
        <dbReference type="Proteomes" id="UP001501468"/>
    </source>
</evidence>
<accession>A0ABP7EQQ3</accession>
<evidence type="ECO:0000256" key="1">
    <source>
        <dbReference type="ARBA" id="ARBA00022729"/>
    </source>
</evidence>
<dbReference type="PANTHER" id="PTHR22953:SF153">
    <property type="entry name" value="PURPLE ACID PHOSPHATASE"/>
    <property type="match status" value="1"/>
</dbReference>
<dbReference type="PANTHER" id="PTHR22953">
    <property type="entry name" value="ACID PHOSPHATASE RELATED"/>
    <property type="match status" value="1"/>
</dbReference>
<name>A0ABP7EQQ3_9MICO</name>
<dbReference type="EMBL" id="BAABDC010000017">
    <property type="protein sequence ID" value="GAA3722971.1"/>
    <property type="molecule type" value="Genomic_DNA"/>
</dbReference>
<gene>
    <name evidence="3" type="ORF">GCM10022399_44180</name>
</gene>
<proteinExistence type="predicted"/>
<evidence type="ECO:0000313" key="3">
    <source>
        <dbReference type="EMBL" id="GAA3722971.1"/>
    </source>
</evidence>
<protein>
    <recommendedName>
        <fullName evidence="2">Calcineurin-like phosphoesterase domain-containing protein</fullName>
    </recommendedName>
</protein>
<dbReference type="InterPro" id="IPR004843">
    <property type="entry name" value="Calcineurin-like_PHP"/>
</dbReference>
<dbReference type="InterPro" id="IPR039331">
    <property type="entry name" value="PAPs-like"/>
</dbReference>
<evidence type="ECO:0000259" key="2">
    <source>
        <dbReference type="Pfam" id="PF00149"/>
    </source>
</evidence>
<organism evidence="3 4">
    <name type="scientific">Terrabacter ginsenosidimutans</name>
    <dbReference type="NCBI Taxonomy" id="490575"/>
    <lineage>
        <taxon>Bacteria</taxon>
        <taxon>Bacillati</taxon>
        <taxon>Actinomycetota</taxon>
        <taxon>Actinomycetes</taxon>
        <taxon>Micrococcales</taxon>
        <taxon>Intrasporangiaceae</taxon>
        <taxon>Terrabacter</taxon>
    </lineage>
</organism>
<keyword evidence="1" id="KW-0732">Signal</keyword>